<keyword evidence="1" id="KW-0560">Oxidoreductase</keyword>
<dbReference type="AlphaFoldDB" id="A0A7W6BQX8"/>
<accession>A0A7W6BQX8</accession>
<comment type="similarity">
    <text evidence="1">Belongs to the Brp/Blh beta-carotene diooxygenase family.</text>
</comment>
<dbReference type="GO" id="GO:0005506">
    <property type="term" value="F:iron ion binding"/>
    <property type="evidence" value="ECO:0007669"/>
    <property type="project" value="UniProtKB-UniRule"/>
</dbReference>
<dbReference type="GO" id="GO:0016121">
    <property type="term" value="P:carotene catabolic process"/>
    <property type="evidence" value="ECO:0007669"/>
    <property type="project" value="UniProtKB-UniRule"/>
</dbReference>
<evidence type="ECO:0000313" key="2">
    <source>
        <dbReference type="EMBL" id="MBB3934389.1"/>
    </source>
</evidence>
<comment type="catalytic activity">
    <reaction evidence="1">
        <text>all-trans-beta-carotene + O2 = 2 all-trans-retinal</text>
        <dbReference type="Rhea" id="RHEA:32887"/>
        <dbReference type="ChEBI" id="CHEBI:15379"/>
        <dbReference type="ChEBI" id="CHEBI:17579"/>
        <dbReference type="ChEBI" id="CHEBI:17898"/>
        <dbReference type="EC" id="1.13.11.63"/>
    </reaction>
</comment>
<protein>
    <recommendedName>
        <fullName evidence="1">Probable beta-carotene 15,15'-dioxygenase</fullName>
        <ecNumber evidence="1">1.13.11.63</ecNumber>
    </recommendedName>
</protein>
<keyword evidence="1" id="KW-0223">Dioxygenase</keyword>
<comment type="subcellular location">
    <subcellularLocation>
        <location evidence="1">Cell membrane</location>
        <topology evidence="1">Multi-pass membrane protein</topology>
    </subcellularLocation>
</comment>
<dbReference type="Proteomes" id="UP000531216">
    <property type="component" value="Unassembled WGS sequence"/>
</dbReference>
<evidence type="ECO:0000313" key="3">
    <source>
        <dbReference type="Proteomes" id="UP000531216"/>
    </source>
</evidence>
<dbReference type="GO" id="GO:0003834">
    <property type="term" value="F:beta-carotene 15,15'-dioxygenase activity"/>
    <property type="evidence" value="ECO:0007669"/>
    <property type="project" value="UniProtKB-EC"/>
</dbReference>
<evidence type="ECO:0000256" key="1">
    <source>
        <dbReference type="HAMAP-Rule" id="MF_02093"/>
    </source>
</evidence>
<comment type="caution">
    <text evidence="1">Lacks conserved residue(s) required for the propagation of feature annotation.</text>
</comment>
<sequence>MTLVADKPVASRAVGAAAGPAVSGRLVAAAGFAVLAFAADGARGSAPLAFAAVLILAVGLPHGASDHLLALRGEPPRPQLGRLTAFLAAYLGAAGAMLAFWQASPGVVLAAFLLLSAVHFAIDDVHARSWKARTAERFARGLMPITLPALLHEDALAQLFGLLSTPQDGITLARLAGWLAPLVLLAAVGAALSRVRHRDREGAAEIALGATALIVFSPLVGFALVFALIHSHGETRERMQRLDLPTLPAYLRACAPTLVGAALFFAGLALWLSQGPAPALGSIFIGLAALTVPHMLVTPLFTRDGTASGASPQRR</sequence>
<gene>
    <name evidence="2" type="ORF">GGR05_000500</name>
</gene>
<reference evidence="2 3" key="1">
    <citation type="submission" date="2020-08" db="EMBL/GenBank/DDBJ databases">
        <title>Genomic Encyclopedia of Type Strains, Phase IV (KMG-IV): sequencing the most valuable type-strain genomes for metagenomic binning, comparative biology and taxonomic classification.</title>
        <authorList>
            <person name="Goeker M."/>
        </authorList>
    </citation>
    <scope>NUCLEOTIDE SEQUENCE [LARGE SCALE GENOMIC DNA]</scope>
    <source>
        <strain evidence="2 3">DSM 25024</strain>
    </source>
</reference>
<name>A0A7W6BQX8_9HYPH</name>
<keyword evidence="1" id="KW-1003">Cell membrane</keyword>
<keyword evidence="1" id="KW-0472">Membrane</keyword>
<dbReference type="EMBL" id="JACIDO010000001">
    <property type="protein sequence ID" value="MBB3934389.1"/>
    <property type="molecule type" value="Genomic_DNA"/>
</dbReference>
<comment type="function">
    <text evidence="1">Catalyzes the cleavage of beta-carotene at its central double bond (15,15') to yield two molecules of all-trans-retinal.</text>
</comment>
<feature type="transmembrane region" description="Helical" evidence="1">
    <location>
        <begin position="175"/>
        <end position="195"/>
    </location>
</feature>
<feature type="transmembrane region" description="Helical" evidence="1">
    <location>
        <begin position="107"/>
        <end position="122"/>
    </location>
</feature>
<feature type="transmembrane region" description="Helical" evidence="1">
    <location>
        <begin position="279"/>
        <end position="301"/>
    </location>
</feature>
<dbReference type="GO" id="GO:0004497">
    <property type="term" value="F:monooxygenase activity"/>
    <property type="evidence" value="ECO:0007669"/>
    <property type="project" value="UniProtKB-KW"/>
</dbReference>
<feature type="transmembrane region" description="Helical" evidence="1">
    <location>
        <begin position="207"/>
        <end position="229"/>
    </location>
</feature>
<dbReference type="InterPro" id="IPR022270">
    <property type="entry name" value="Blh_diox"/>
</dbReference>
<proteinExistence type="inferred from homology"/>
<feature type="transmembrane region" description="Helical" evidence="1">
    <location>
        <begin position="249"/>
        <end position="272"/>
    </location>
</feature>
<dbReference type="GO" id="GO:0010436">
    <property type="term" value="F:carotenoid dioxygenase activity"/>
    <property type="evidence" value="ECO:0007669"/>
    <property type="project" value="UniProtKB-UniRule"/>
</dbReference>
<dbReference type="EC" id="1.13.11.63" evidence="1"/>
<dbReference type="Pfam" id="PF15461">
    <property type="entry name" value="BCD"/>
    <property type="match status" value="1"/>
</dbReference>
<dbReference type="GO" id="GO:0005886">
    <property type="term" value="C:plasma membrane"/>
    <property type="evidence" value="ECO:0007669"/>
    <property type="project" value="UniProtKB-SubCell"/>
</dbReference>
<dbReference type="NCBIfam" id="TIGR03753">
    <property type="entry name" value="blh_monoox"/>
    <property type="match status" value="1"/>
</dbReference>
<keyword evidence="2" id="KW-0503">Monooxygenase</keyword>
<keyword evidence="3" id="KW-1185">Reference proteome</keyword>
<dbReference type="HAMAP" id="MF_02093">
    <property type="entry name" value="Beta_carotene_diox"/>
    <property type="match status" value="1"/>
</dbReference>
<keyword evidence="1" id="KW-1133">Transmembrane helix</keyword>
<comment type="cofactor">
    <cofactor evidence="1">
        <name>Fe(2+)</name>
        <dbReference type="ChEBI" id="CHEBI:29033"/>
    </cofactor>
</comment>
<keyword evidence="1" id="KW-0479">Metal-binding</keyword>
<comment type="caution">
    <text evidence="2">The sequence shown here is derived from an EMBL/GenBank/DDBJ whole genome shotgun (WGS) entry which is preliminary data.</text>
</comment>
<dbReference type="RefSeq" id="WP_090958400.1">
    <property type="nucleotide sequence ID" value="NZ_FOOA01000001.1"/>
</dbReference>
<keyword evidence="1" id="KW-0812">Transmembrane</keyword>
<keyword evidence="1" id="KW-0408">Iron</keyword>
<feature type="transmembrane region" description="Helical" evidence="1">
    <location>
        <begin position="48"/>
        <end position="71"/>
    </location>
</feature>
<organism evidence="2 3">
    <name type="scientific">Aureimonas phyllosphaerae</name>
    <dbReference type="NCBI Taxonomy" id="1166078"/>
    <lineage>
        <taxon>Bacteria</taxon>
        <taxon>Pseudomonadati</taxon>
        <taxon>Pseudomonadota</taxon>
        <taxon>Alphaproteobacteria</taxon>
        <taxon>Hyphomicrobiales</taxon>
        <taxon>Aurantimonadaceae</taxon>
        <taxon>Aureimonas</taxon>
    </lineage>
</organism>
<dbReference type="OrthoDB" id="8779153at2"/>